<feature type="chain" id="PRO_5041851797" evidence="1">
    <location>
        <begin position="18"/>
        <end position="287"/>
    </location>
</feature>
<evidence type="ECO:0000313" key="3">
    <source>
        <dbReference type="Proteomes" id="UP001187531"/>
    </source>
</evidence>
<dbReference type="EMBL" id="JAVRJZ010000018">
    <property type="protein sequence ID" value="KAK2708736.1"/>
    <property type="molecule type" value="Genomic_DNA"/>
</dbReference>
<evidence type="ECO:0000256" key="1">
    <source>
        <dbReference type="SAM" id="SignalP"/>
    </source>
</evidence>
<dbReference type="AlphaFoldDB" id="A0AA88L5J0"/>
<proteinExistence type="predicted"/>
<keyword evidence="3" id="KW-1185">Reference proteome</keyword>
<reference evidence="2" key="1">
    <citation type="submission" date="2023-07" db="EMBL/GenBank/DDBJ databases">
        <title>Chromosome-level genome assembly of Artemia franciscana.</title>
        <authorList>
            <person name="Jo E."/>
        </authorList>
    </citation>
    <scope>NUCLEOTIDE SEQUENCE</scope>
    <source>
        <tissue evidence="2">Whole body</tissue>
    </source>
</reference>
<gene>
    <name evidence="2" type="ORF">QYM36_014364</name>
</gene>
<accession>A0AA88L5J0</accession>
<sequence length="287" mass="32119">MKLIFTLFLWIVYSVEAQERLFFGNRAFITVSRSTIISTTTTVIPTCYEVDEQLNTCSRKKRQYGFLVDPFEYYHGIIPRPVNFIQPSAISEFRYSPLLHQAIYNVQPFSEEKTPSLQTSINEKAEAEGRFFLPKLLTVQTSTSVVTVPTVASVTQTYSIQCTVSGQSIPENLCEPQITFPPVPEGFTLQQYCQSISDAAQMAITECKLASKRKRSRDNRPVVMRFGRKPGGRFPTRKVISNNILAFCGFKQSCSFPGFTLNLLQIVVPGFPNIIAAGGQSSSFTTG</sequence>
<name>A0AA88L5J0_ARTSF</name>
<evidence type="ECO:0000313" key="2">
    <source>
        <dbReference type="EMBL" id="KAK2708735.1"/>
    </source>
</evidence>
<organism evidence="2 3">
    <name type="scientific">Artemia franciscana</name>
    <name type="common">Brine shrimp</name>
    <name type="synonym">Artemia sanfranciscana</name>
    <dbReference type="NCBI Taxonomy" id="6661"/>
    <lineage>
        <taxon>Eukaryota</taxon>
        <taxon>Metazoa</taxon>
        <taxon>Ecdysozoa</taxon>
        <taxon>Arthropoda</taxon>
        <taxon>Crustacea</taxon>
        <taxon>Branchiopoda</taxon>
        <taxon>Anostraca</taxon>
        <taxon>Artemiidae</taxon>
        <taxon>Artemia</taxon>
    </lineage>
</organism>
<feature type="signal peptide" evidence="1">
    <location>
        <begin position="1"/>
        <end position="17"/>
    </location>
</feature>
<keyword evidence="1" id="KW-0732">Signal</keyword>
<dbReference type="Proteomes" id="UP001187531">
    <property type="component" value="Unassembled WGS sequence"/>
</dbReference>
<protein>
    <submittedName>
        <fullName evidence="2">Uncharacterized protein</fullName>
    </submittedName>
</protein>
<comment type="caution">
    <text evidence="2">The sequence shown here is derived from an EMBL/GenBank/DDBJ whole genome shotgun (WGS) entry which is preliminary data.</text>
</comment>
<dbReference type="EMBL" id="JAVRJZ010000018">
    <property type="protein sequence ID" value="KAK2708735.1"/>
    <property type="molecule type" value="Genomic_DNA"/>
</dbReference>